<protein>
    <recommendedName>
        <fullName evidence="8">Transcriptional coactivator p15 (PC4) C-terminal domain-containing protein</fullName>
    </recommendedName>
</protein>
<comment type="similarity">
    <text evidence="2">Belongs to the transcriptional coactivator PC4 family.</text>
</comment>
<dbReference type="InterPro" id="IPR045125">
    <property type="entry name" value="Sub1/Tcp4-like"/>
</dbReference>
<organism evidence="9 10">
    <name type="scientific">Mizuhopecten yessoensis</name>
    <name type="common">Japanese scallop</name>
    <name type="synonym">Patinopecten yessoensis</name>
    <dbReference type="NCBI Taxonomy" id="6573"/>
    <lineage>
        <taxon>Eukaryota</taxon>
        <taxon>Metazoa</taxon>
        <taxon>Spiralia</taxon>
        <taxon>Lophotrochozoa</taxon>
        <taxon>Mollusca</taxon>
        <taxon>Bivalvia</taxon>
        <taxon>Autobranchia</taxon>
        <taxon>Pteriomorphia</taxon>
        <taxon>Pectinida</taxon>
        <taxon>Pectinoidea</taxon>
        <taxon>Pectinidae</taxon>
        <taxon>Mizuhopecten</taxon>
    </lineage>
</organism>
<keyword evidence="10" id="KW-1185">Reference proteome</keyword>
<comment type="caution">
    <text evidence="9">The sequence shown here is derived from an EMBL/GenBank/DDBJ whole genome shotgun (WGS) entry which is preliminary data.</text>
</comment>
<dbReference type="AlphaFoldDB" id="A0A210PHD7"/>
<dbReference type="GO" id="GO:0003677">
    <property type="term" value="F:DNA binding"/>
    <property type="evidence" value="ECO:0007669"/>
    <property type="project" value="UniProtKB-KW"/>
</dbReference>
<keyword evidence="3" id="KW-0805">Transcription regulation</keyword>
<dbReference type="Gene3D" id="2.30.31.10">
    <property type="entry name" value="Transcriptional Coactivator Pc4, Chain A"/>
    <property type="match status" value="1"/>
</dbReference>
<evidence type="ECO:0000256" key="4">
    <source>
        <dbReference type="ARBA" id="ARBA00023125"/>
    </source>
</evidence>
<dbReference type="SUPFAM" id="SSF54447">
    <property type="entry name" value="ssDNA-binding transcriptional regulator domain"/>
    <property type="match status" value="1"/>
</dbReference>
<evidence type="ECO:0000256" key="3">
    <source>
        <dbReference type="ARBA" id="ARBA00023015"/>
    </source>
</evidence>
<keyword evidence="4" id="KW-0238">DNA-binding</keyword>
<dbReference type="GO" id="GO:0003713">
    <property type="term" value="F:transcription coactivator activity"/>
    <property type="evidence" value="ECO:0007669"/>
    <property type="project" value="InterPro"/>
</dbReference>
<evidence type="ECO:0000256" key="5">
    <source>
        <dbReference type="ARBA" id="ARBA00023163"/>
    </source>
</evidence>
<evidence type="ECO:0000259" key="8">
    <source>
        <dbReference type="Pfam" id="PF02229"/>
    </source>
</evidence>
<dbReference type="InterPro" id="IPR009044">
    <property type="entry name" value="ssDNA-bd_transcriptional_reg"/>
</dbReference>
<evidence type="ECO:0000256" key="6">
    <source>
        <dbReference type="ARBA" id="ARBA00023242"/>
    </source>
</evidence>
<dbReference type="GO" id="GO:0005634">
    <property type="term" value="C:nucleus"/>
    <property type="evidence" value="ECO:0007669"/>
    <property type="project" value="UniProtKB-SubCell"/>
</dbReference>
<dbReference type="GO" id="GO:0060261">
    <property type="term" value="P:positive regulation of transcription initiation by RNA polymerase II"/>
    <property type="evidence" value="ECO:0007669"/>
    <property type="project" value="InterPro"/>
</dbReference>
<evidence type="ECO:0000313" key="9">
    <source>
        <dbReference type="EMBL" id="OWF35836.1"/>
    </source>
</evidence>
<keyword evidence="5" id="KW-0804">Transcription</keyword>
<dbReference type="Pfam" id="PF02229">
    <property type="entry name" value="PC4"/>
    <property type="match status" value="1"/>
</dbReference>
<dbReference type="Proteomes" id="UP000242188">
    <property type="component" value="Unassembled WGS sequence"/>
</dbReference>
<comment type="subcellular location">
    <subcellularLocation>
        <location evidence="1">Nucleus</location>
    </subcellularLocation>
</comment>
<accession>A0A210PHD7</accession>
<dbReference type="OrthoDB" id="6054429at2759"/>
<evidence type="ECO:0000256" key="1">
    <source>
        <dbReference type="ARBA" id="ARBA00004123"/>
    </source>
</evidence>
<feature type="domain" description="Transcriptional coactivator p15 (PC4) C-terminal" evidence="8">
    <location>
        <begin position="38"/>
        <end position="87"/>
    </location>
</feature>
<evidence type="ECO:0000256" key="7">
    <source>
        <dbReference type="SAM" id="MobiDB-lite"/>
    </source>
</evidence>
<dbReference type="InterPro" id="IPR003173">
    <property type="entry name" value="PC4_C"/>
</dbReference>
<evidence type="ECO:0000313" key="10">
    <source>
        <dbReference type="Proteomes" id="UP000242188"/>
    </source>
</evidence>
<name>A0A210PHD7_MIZYE</name>
<evidence type="ECO:0000256" key="2">
    <source>
        <dbReference type="ARBA" id="ARBA00009001"/>
    </source>
</evidence>
<keyword evidence="6" id="KW-0539">Nucleus</keyword>
<gene>
    <name evidence="9" type="ORF">KP79_PYT23038</name>
</gene>
<sequence length="220" mass="25462">MKQINNETSKRSMHGAGVDIKNPSKSKDINSKNLCQLNIGNDHYIVANNFQDKLWFHIRVYEKRLDNTTYPTKKGIVLDLEKWTKLLTWYVDDVDEAIKEYDDDNKDVALHIHLGCNYYVSLKQGYPVVNIRRWFLPCDLGITLTFRQWGKLQDVMVVLQDMMGSEMDKVSFCELSADHQNQMGVIECINCNPNGTMMLGGGFCPTMRSRLMRELNSKKQ</sequence>
<reference evidence="9 10" key="1">
    <citation type="journal article" date="2017" name="Nat. Ecol. Evol.">
        <title>Scallop genome provides insights into evolution of bilaterian karyotype and development.</title>
        <authorList>
            <person name="Wang S."/>
            <person name="Zhang J."/>
            <person name="Jiao W."/>
            <person name="Li J."/>
            <person name="Xun X."/>
            <person name="Sun Y."/>
            <person name="Guo X."/>
            <person name="Huan P."/>
            <person name="Dong B."/>
            <person name="Zhang L."/>
            <person name="Hu X."/>
            <person name="Sun X."/>
            <person name="Wang J."/>
            <person name="Zhao C."/>
            <person name="Wang Y."/>
            <person name="Wang D."/>
            <person name="Huang X."/>
            <person name="Wang R."/>
            <person name="Lv J."/>
            <person name="Li Y."/>
            <person name="Zhang Z."/>
            <person name="Liu B."/>
            <person name="Lu W."/>
            <person name="Hui Y."/>
            <person name="Liang J."/>
            <person name="Zhou Z."/>
            <person name="Hou R."/>
            <person name="Li X."/>
            <person name="Liu Y."/>
            <person name="Li H."/>
            <person name="Ning X."/>
            <person name="Lin Y."/>
            <person name="Zhao L."/>
            <person name="Xing Q."/>
            <person name="Dou J."/>
            <person name="Li Y."/>
            <person name="Mao J."/>
            <person name="Guo H."/>
            <person name="Dou H."/>
            <person name="Li T."/>
            <person name="Mu C."/>
            <person name="Jiang W."/>
            <person name="Fu Q."/>
            <person name="Fu X."/>
            <person name="Miao Y."/>
            <person name="Liu J."/>
            <person name="Yu Q."/>
            <person name="Li R."/>
            <person name="Liao H."/>
            <person name="Li X."/>
            <person name="Kong Y."/>
            <person name="Jiang Z."/>
            <person name="Chourrout D."/>
            <person name="Li R."/>
            <person name="Bao Z."/>
        </authorList>
    </citation>
    <scope>NUCLEOTIDE SEQUENCE [LARGE SCALE GENOMIC DNA]</scope>
    <source>
        <strain evidence="9 10">PY_sf001</strain>
    </source>
</reference>
<feature type="region of interest" description="Disordered" evidence="7">
    <location>
        <begin position="1"/>
        <end position="25"/>
    </location>
</feature>
<dbReference type="EMBL" id="NEDP02076703">
    <property type="protein sequence ID" value="OWF35836.1"/>
    <property type="molecule type" value="Genomic_DNA"/>
</dbReference>
<dbReference type="PANTHER" id="PTHR13215">
    <property type="entry name" value="RNA POLYMERASE II TRANSCRIPTIONAL COACTIVATOR"/>
    <property type="match status" value="1"/>
</dbReference>
<proteinExistence type="inferred from homology"/>